<accession>A0A3B0BXP6</accession>
<evidence type="ECO:0000313" key="3">
    <source>
        <dbReference type="Proteomes" id="UP000276603"/>
    </source>
</evidence>
<dbReference type="AlphaFoldDB" id="A0A3B0BXP6"/>
<dbReference type="Pfam" id="PF13480">
    <property type="entry name" value="Acetyltransf_6"/>
    <property type="match status" value="1"/>
</dbReference>
<protein>
    <submittedName>
        <fullName evidence="2">GNAT family N-acetyltransferase</fullName>
    </submittedName>
</protein>
<evidence type="ECO:0000313" key="2">
    <source>
        <dbReference type="EMBL" id="RKN76929.1"/>
    </source>
</evidence>
<dbReference type="GO" id="GO:0016740">
    <property type="term" value="F:transferase activity"/>
    <property type="evidence" value="ECO:0007669"/>
    <property type="project" value="UniProtKB-KW"/>
</dbReference>
<keyword evidence="2" id="KW-0808">Transferase</keyword>
<dbReference type="EMBL" id="RBCJ01000006">
    <property type="protein sequence ID" value="RKN76929.1"/>
    <property type="molecule type" value="Genomic_DNA"/>
</dbReference>
<gene>
    <name evidence="2" type="ORF">D7Z94_24440</name>
</gene>
<dbReference type="InterPro" id="IPR016181">
    <property type="entry name" value="Acyl_CoA_acyltransferase"/>
</dbReference>
<sequence>MSVRRLNFLDDVQWKNWLSFFYTRISNTFSQKLLLQSPESTIEKAKEIYVIKDIPAYLNMKVHPGFKQRKAKMYHGYFINLGLYQNMEAYLLSRLSAKKRSQNRAYKKRLELCFNVRYKMYYGHIDKKNYDFLFDQLKLMIKRRFSLKQMKYDGLDKMDSYKELMYLRILKKRASLFVIYDEEKPISISLNLIDKDIYTGFMMSFDIDFSKFYLSFIGILKQLEWCFEKKIRIYDMMKGDLDYKKVFTDSTYNYYSHILFTSRSLLSKVIANLMTYKISWYYRSLYFMKKWNAHLIFRKFKGYAFRILNRKTAFEAQPEISFENISVVDSNFQLIPINIDDDSNSILRRPVYTFLYSSCQSIKSIKVFKILDRSSYLVKGEKKSIIINYQY</sequence>
<dbReference type="Proteomes" id="UP000276603">
    <property type="component" value="Unassembled WGS sequence"/>
</dbReference>
<dbReference type="SUPFAM" id="SSF55729">
    <property type="entry name" value="Acyl-CoA N-acyltransferases (Nat)"/>
    <property type="match status" value="1"/>
</dbReference>
<dbReference type="Gene3D" id="3.40.630.30">
    <property type="match status" value="1"/>
</dbReference>
<reference evidence="2 3" key="1">
    <citation type="submission" date="2018-10" db="EMBL/GenBank/DDBJ databases">
        <title>Ulvibacterium marinum gen. nov., sp. nov., a novel marine bacterium of the family Flavobacteriaceae, isolated from a culture of the green alga Ulva prolifera.</title>
        <authorList>
            <person name="Zhang Z."/>
        </authorList>
    </citation>
    <scope>NUCLEOTIDE SEQUENCE [LARGE SCALE GENOMIC DNA]</scope>
    <source>
        <strain evidence="2 3">CCMM003</strain>
    </source>
</reference>
<comment type="caution">
    <text evidence="2">The sequence shown here is derived from an EMBL/GenBank/DDBJ whole genome shotgun (WGS) entry which is preliminary data.</text>
</comment>
<name>A0A3B0BXP6_9FLAO</name>
<dbReference type="RefSeq" id="WP_120714275.1">
    <property type="nucleotide sequence ID" value="NZ_RBCJ01000006.1"/>
</dbReference>
<organism evidence="2 3">
    <name type="scientific">Ulvibacterium marinum</name>
    <dbReference type="NCBI Taxonomy" id="2419782"/>
    <lineage>
        <taxon>Bacteria</taxon>
        <taxon>Pseudomonadati</taxon>
        <taxon>Bacteroidota</taxon>
        <taxon>Flavobacteriia</taxon>
        <taxon>Flavobacteriales</taxon>
        <taxon>Flavobacteriaceae</taxon>
        <taxon>Ulvibacterium</taxon>
    </lineage>
</organism>
<feature type="domain" description="BioF2-like acetyltransferase" evidence="1">
    <location>
        <begin position="131"/>
        <end position="245"/>
    </location>
</feature>
<evidence type="ECO:0000259" key="1">
    <source>
        <dbReference type="Pfam" id="PF13480"/>
    </source>
</evidence>
<dbReference type="InterPro" id="IPR038740">
    <property type="entry name" value="BioF2-like_GNAT_dom"/>
</dbReference>
<dbReference type="OrthoDB" id="1426896at2"/>
<keyword evidence="3" id="KW-1185">Reference proteome</keyword>
<proteinExistence type="predicted"/>